<dbReference type="InterPro" id="IPR038610">
    <property type="entry name" value="FliK-like_C_sf"/>
</dbReference>
<proteinExistence type="predicted"/>
<feature type="domain" description="Flagellar hook-length control protein-like C-terminal" evidence="2">
    <location>
        <begin position="19"/>
        <end position="91"/>
    </location>
</feature>
<dbReference type="PANTHER" id="PTHR37533:SF2">
    <property type="entry name" value="FLAGELLAR HOOK-LENGTH CONTROL PROTEIN"/>
    <property type="match status" value="1"/>
</dbReference>
<protein>
    <submittedName>
        <fullName evidence="3">Flagellar hook-length control protein FliK</fullName>
    </submittedName>
</protein>
<feature type="region of interest" description="Disordered" evidence="1">
    <location>
        <begin position="85"/>
        <end position="157"/>
    </location>
</feature>
<name>A0ABV3XLG6_9ACTN</name>
<comment type="caution">
    <text evidence="3">The sequence shown here is derived from an EMBL/GenBank/DDBJ whole genome shotgun (WGS) entry which is preliminary data.</text>
</comment>
<dbReference type="EMBL" id="JBFNXQ010000128">
    <property type="protein sequence ID" value="MEX5721440.1"/>
    <property type="molecule type" value="Genomic_DNA"/>
</dbReference>
<reference evidence="3 4" key="1">
    <citation type="submission" date="2024-06" db="EMBL/GenBank/DDBJ databases">
        <title>Draft genome sequence of Geodermatophilus badlandi, a novel member of the Geodermatophilaceae isolated from badland sedimentary rocks in the Red desert, Wyoming, USA.</title>
        <authorList>
            <person name="Ben Tekaya S."/>
            <person name="Nouioui I."/>
            <person name="Flores G.M."/>
            <person name="Shaal M.N."/>
            <person name="Bredoire F."/>
            <person name="Basile F."/>
            <person name="Van Diepen L."/>
            <person name="Ward N.L."/>
        </authorList>
    </citation>
    <scope>NUCLEOTIDE SEQUENCE [LARGE SCALE GENOMIC DNA]</scope>
    <source>
        <strain evidence="3 4">WL48A</strain>
    </source>
</reference>
<evidence type="ECO:0000259" key="2">
    <source>
        <dbReference type="Pfam" id="PF02120"/>
    </source>
</evidence>
<dbReference type="Proteomes" id="UP001560045">
    <property type="component" value="Unassembled WGS sequence"/>
</dbReference>
<evidence type="ECO:0000256" key="1">
    <source>
        <dbReference type="SAM" id="MobiDB-lite"/>
    </source>
</evidence>
<gene>
    <name evidence="3" type="ORF">ABQ292_24080</name>
</gene>
<feature type="compositionally biased region" description="Low complexity" evidence="1">
    <location>
        <begin position="91"/>
        <end position="116"/>
    </location>
</feature>
<dbReference type="Pfam" id="PF02120">
    <property type="entry name" value="Flg_hook"/>
    <property type="match status" value="1"/>
</dbReference>
<dbReference type="InterPro" id="IPR021136">
    <property type="entry name" value="Flagellar_hook_control-like_C"/>
</dbReference>
<dbReference type="InterPro" id="IPR052563">
    <property type="entry name" value="FliK"/>
</dbReference>
<keyword evidence="3" id="KW-0966">Cell projection</keyword>
<evidence type="ECO:0000313" key="3">
    <source>
        <dbReference type="EMBL" id="MEX5721440.1"/>
    </source>
</evidence>
<organism evidence="3 4">
    <name type="scientific">Geodermatophilus maliterrae</name>
    <dbReference type="NCBI Taxonomy" id="3162531"/>
    <lineage>
        <taxon>Bacteria</taxon>
        <taxon>Bacillati</taxon>
        <taxon>Actinomycetota</taxon>
        <taxon>Actinomycetes</taxon>
        <taxon>Geodermatophilales</taxon>
        <taxon>Geodermatophilaceae</taxon>
        <taxon>Geodermatophilus</taxon>
    </lineage>
</organism>
<dbReference type="RefSeq" id="WP_369210242.1">
    <property type="nucleotide sequence ID" value="NZ_JBFNXQ010000128.1"/>
</dbReference>
<feature type="non-terminal residue" evidence="3">
    <location>
        <position position="1"/>
    </location>
</feature>
<keyword evidence="3" id="KW-0282">Flagellum</keyword>
<evidence type="ECO:0000313" key="4">
    <source>
        <dbReference type="Proteomes" id="UP001560045"/>
    </source>
</evidence>
<accession>A0ABV3XLG6</accession>
<keyword evidence="4" id="KW-1185">Reference proteome</keyword>
<feature type="compositionally biased region" description="Basic and acidic residues" evidence="1">
    <location>
        <begin position="121"/>
        <end position="138"/>
    </location>
</feature>
<keyword evidence="3" id="KW-0969">Cilium</keyword>
<dbReference type="CDD" id="cd17470">
    <property type="entry name" value="T3SS_Flik_C"/>
    <property type="match status" value="1"/>
</dbReference>
<sequence>APPVAGQVAPAVATLASGPDGTHTMTLVLTPETLGQVEVRVTVTAGTLDLSLRGASEHGRAALLDALPDLRRDLEGAGLTCSRLQVDRDPAGSAQSQAQQAWQQAQQQGGDRSGAQPRDQGQPDDRARPWQRGTDPDGSRPAAAAIHPASSGLDVRA</sequence>
<dbReference type="Gene3D" id="3.30.750.140">
    <property type="match status" value="1"/>
</dbReference>
<dbReference type="PANTHER" id="PTHR37533">
    <property type="entry name" value="FLAGELLAR HOOK-LENGTH CONTROL PROTEIN"/>
    <property type="match status" value="1"/>
</dbReference>